<feature type="domain" description="Glycosyltransferase family 28 N-terminal" evidence="1">
    <location>
        <begin position="3"/>
        <end position="97"/>
    </location>
</feature>
<dbReference type="PANTHER" id="PTHR48050:SF13">
    <property type="entry name" value="STEROL 3-BETA-GLUCOSYLTRANSFERASE UGT80A2"/>
    <property type="match status" value="1"/>
</dbReference>
<dbReference type="GO" id="GO:0005975">
    <property type="term" value="P:carbohydrate metabolic process"/>
    <property type="evidence" value="ECO:0007669"/>
    <property type="project" value="InterPro"/>
</dbReference>
<dbReference type="CDD" id="cd03784">
    <property type="entry name" value="GT1_Gtf-like"/>
    <property type="match status" value="1"/>
</dbReference>
<evidence type="ECO:0000259" key="1">
    <source>
        <dbReference type="Pfam" id="PF03033"/>
    </source>
</evidence>
<organism evidence="3 4">
    <name type="scientific">Termitidicoccus mucosus</name>
    <dbReference type="NCBI Taxonomy" id="1184151"/>
    <lineage>
        <taxon>Bacteria</taxon>
        <taxon>Pseudomonadati</taxon>
        <taxon>Verrucomicrobiota</taxon>
        <taxon>Opitutia</taxon>
        <taxon>Opitutales</taxon>
        <taxon>Opitutaceae</taxon>
        <taxon>Termitidicoccus</taxon>
    </lineage>
</organism>
<dbReference type="GO" id="GO:0008194">
    <property type="term" value="F:UDP-glycosyltransferase activity"/>
    <property type="evidence" value="ECO:0007669"/>
    <property type="project" value="InterPro"/>
</dbReference>
<dbReference type="InterPro" id="IPR050426">
    <property type="entry name" value="Glycosyltransferase_28"/>
</dbReference>
<evidence type="ECO:0000313" key="4">
    <source>
        <dbReference type="Proteomes" id="UP000078486"/>
    </source>
</evidence>
<protein>
    <recommendedName>
        <fullName evidence="5">Glycosyltransferase family 28 N-terminal domain-containing protein</fullName>
    </recommendedName>
</protein>
<dbReference type="FunFam" id="3.40.50.2000:FF:000009">
    <property type="entry name" value="Sterol 3-beta-glucosyltransferase UGT80A2"/>
    <property type="match status" value="1"/>
</dbReference>
<feature type="domain" description="Erythromycin biosynthesis protein CIII-like C-terminal" evidence="2">
    <location>
        <begin position="298"/>
        <end position="409"/>
    </location>
</feature>
<dbReference type="Pfam" id="PF03033">
    <property type="entry name" value="Glyco_transf_28"/>
    <property type="match status" value="1"/>
</dbReference>
<dbReference type="Gene3D" id="3.40.50.2000">
    <property type="entry name" value="Glycogen Phosphorylase B"/>
    <property type="match status" value="2"/>
</dbReference>
<dbReference type="GO" id="GO:0016758">
    <property type="term" value="F:hexosyltransferase activity"/>
    <property type="evidence" value="ECO:0007669"/>
    <property type="project" value="InterPro"/>
</dbReference>
<dbReference type="STRING" id="1184151.AW736_23660"/>
<dbReference type="SUPFAM" id="SSF53756">
    <property type="entry name" value="UDP-Glycosyltransferase/glycogen phosphorylase"/>
    <property type="match status" value="1"/>
</dbReference>
<dbReference type="RefSeq" id="WP_068772771.1">
    <property type="nucleotide sequence ID" value="NZ_CP109796.1"/>
</dbReference>
<sequence length="425" mass="46833">MRVIVTSHGSTGDIYPVIALAVALRNAGHDTVFATLPVYREEIERAGVAFYPLCADSHEITIQAWMGRLQKLHSPISQLREVFMCALPLLPDLIQRTDGVLKGADLLVSSYLFPMNKGLADRHGVPFATLSFAHQAVPSPDYPPENIISPRWLPSGMRRVWNAFLWRAANRIVDRVINRAVRRPLRDAGLPLVRNFFSAPAERVIVAVSEKLMRPRAAIESRFRFTGYCRWQAPEDARLEEELTMFSGGEKMPVLTFGSMVYPDADAWMRRLAAAWPRGRKLVVQRGWAGFEAPAGRDEIKVVGSVSHDQLFRHASAVIHHGGAGTTASALHAGVPQLVAPHIGDQFFFGREVERLGCGFRIAKKCWPEKLAAALARLDASPEFAASALRARATLASENGPTQAVEELERFVAETKAGRAAACVS</sequence>
<comment type="caution">
    <text evidence="3">The sequence shown here is derived from an EMBL/GenBank/DDBJ whole genome shotgun (WGS) entry which is preliminary data.</text>
</comment>
<dbReference type="InterPro" id="IPR002213">
    <property type="entry name" value="UDP_glucos_trans"/>
</dbReference>
<keyword evidence="4" id="KW-1185">Reference proteome</keyword>
<dbReference type="Pfam" id="PF06722">
    <property type="entry name" value="EryCIII-like_C"/>
    <property type="match status" value="1"/>
</dbReference>
<dbReference type="OrthoDB" id="9805366at2"/>
<gene>
    <name evidence="3" type="ORF">AW736_23660</name>
</gene>
<name>A0A178IDZ5_9BACT</name>
<evidence type="ECO:0008006" key="5">
    <source>
        <dbReference type="Google" id="ProtNLM"/>
    </source>
</evidence>
<dbReference type="GO" id="GO:0033072">
    <property type="term" value="P:vancomycin biosynthetic process"/>
    <property type="evidence" value="ECO:0007669"/>
    <property type="project" value="UniProtKB-ARBA"/>
</dbReference>
<evidence type="ECO:0000259" key="2">
    <source>
        <dbReference type="Pfam" id="PF06722"/>
    </source>
</evidence>
<dbReference type="Proteomes" id="UP000078486">
    <property type="component" value="Unassembled WGS sequence"/>
</dbReference>
<dbReference type="EMBL" id="LRRQ01000175">
    <property type="protein sequence ID" value="OAM87256.1"/>
    <property type="molecule type" value="Genomic_DNA"/>
</dbReference>
<dbReference type="InterPro" id="IPR004276">
    <property type="entry name" value="GlycoTrans_28_N"/>
</dbReference>
<reference evidence="3 4" key="1">
    <citation type="submission" date="2016-01" db="EMBL/GenBank/DDBJ databases">
        <title>High potential of lignocellulose degradation of a new Verrucomicrobia species.</title>
        <authorList>
            <person name="Wang Y."/>
            <person name="Shi Y."/>
            <person name="Qiu Z."/>
            <person name="Liu S."/>
            <person name="Yang H."/>
        </authorList>
    </citation>
    <scope>NUCLEOTIDE SEQUENCE [LARGE SCALE GENOMIC DNA]</scope>
    <source>
        <strain evidence="3 4">TSB47</strain>
    </source>
</reference>
<dbReference type="AlphaFoldDB" id="A0A178IDZ5"/>
<dbReference type="PANTHER" id="PTHR48050">
    <property type="entry name" value="STEROL 3-BETA-GLUCOSYLTRANSFERASE"/>
    <property type="match status" value="1"/>
</dbReference>
<dbReference type="InterPro" id="IPR010610">
    <property type="entry name" value="EryCIII-like_C"/>
</dbReference>
<evidence type="ECO:0000313" key="3">
    <source>
        <dbReference type="EMBL" id="OAM87256.1"/>
    </source>
</evidence>
<proteinExistence type="predicted"/>
<accession>A0A178IDZ5</accession>